<accession>A0ABY5CZH5</accession>
<dbReference type="RefSeq" id="WP_254416888.1">
    <property type="nucleotide sequence ID" value="NZ_BAAAJB010000074.1"/>
</dbReference>
<reference evidence="1" key="1">
    <citation type="submission" date="2022-06" db="EMBL/GenBank/DDBJ databases">
        <authorList>
            <person name="Ping M."/>
        </authorList>
    </citation>
    <scope>NUCLEOTIDE SEQUENCE</scope>
    <source>
        <strain evidence="1">JCM11759T</strain>
    </source>
</reference>
<evidence type="ECO:0000313" key="2">
    <source>
        <dbReference type="Proteomes" id="UP001055940"/>
    </source>
</evidence>
<dbReference type="EMBL" id="CP099837">
    <property type="protein sequence ID" value="USY17312.1"/>
    <property type="molecule type" value="Genomic_DNA"/>
</dbReference>
<gene>
    <name evidence="1" type="ORF">NE857_18345</name>
</gene>
<protein>
    <submittedName>
        <fullName evidence="1">PQQ-like beta-propeller repeat protein</fullName>
    </submittedName>
</protein>
<name>A0ABY5CZH5_9ACTN</name>
<dbReference type="Proteomes" id="UP001055940">
    <property type="component" value="Chromosome"/>
</dbReference>
<dbReference type="SUPFAM" id="SSF50998">
    <property type="entry name" value="Quinoprotein alcohol dehydrogenase-like"/>
    <property type="match status" value="1"/>
</dbReference>
<dbReference type="Gene3D" id="2.130.10.10">
    <property type="entry name" value="YVTN repeat-like/Quinoprotein amine dehydrogenase"/>
    <property type="match status" value="1"/>
</dbReference>
<proteinExistence type="predicted"/>
<sequence>MPSAPPSPAFLAGSRTLPVFGLACVLGLTACSGWAEESDPAALEPTAISPDALVTCAEAGDCGEAGSVRWSLPLEGDYVMYTYGDEAAALLDEDQAVVGAYPYPGALAHDGVLYHFEHERVRAVDLDTFDLLWTEEVDPDQAKQVRMLQPVGDRLLMLAQHNRGREDLVYILDPGADGLEWEALDFAADTGWNRELPANDTHVLVPEEGDARVHHYIDTASGEVEWSAELPGRIDPTALVGDTAFTLERGDEDDGEPDLIRRIDLTDGRVVGEIPVPEGLYPAGRPTLVASPDGDILMGTRGALDTGTGELLWTHPEGRLAEEASLDGAGRFDEDDPALLHVQDGGDAWVLEARTGELVKDDAPDPRPEAFESQEVWNSDGFDLSGSDRYLAPIRALGPGIEDALIIEFGAGARHLTNYRTEDGAYVGVYQACAPDGMRSTGWDRATVYRDCVAPRLFAVDYGVTGSEPQ</sequence>
<evidence type="ECO:0000313" key="1">
    <source>
        <dbReference type="EMBL" id="USY17312.1"/>
    </source>
</evidence>
<dbReference type="InterPro" id="IPR015943">
    <property type="entry name" value="WD40/YVTN_repeat-like_dom_sf"/>
</dbReference>
<dbReference type="InterPro" id="IPR011047">
    <property type="entry name" value="Quinoprotein_ADH-like_sf"/>
</dbReference>
<organism evidence="1 2">
    <name type="scientific">Nocardiopsis exhalans</name>
    <dbReference type="NCBI Taxonomy" id="163604"/>
    <lineage>
        <taxon>Bacteria</taxon>
        <taxon>Bacillati</taxon>
        <taxon>Actinomycetota</taxon>
        <taxon>Actinomycetes</taxon>
        <taxon>Streptosporangiales</taxon>
        <taxon>Nocardiopsidaceae</taxon>
        <taxon>Nocardiopsis</taxon>
    </lineage>
</organism>
<keyword evidence="2" id="KW-1185">Reference proteome</keyword>